<dbReference type="PANTHER" id="PTHR37814">
    <property type="entry name" value="CONSERVED MEMBRANE PROTEIN"/>
    <property type="match status" value="1"/>
</dbReference>
<keyword evidence="1" id="KW-0812">Transmembrane</keyword>
<feature type="transmembrane region" description="Helical" evidence="1">
    <location>
        <begin position="219"/>
        <end position="242"/>
    </location>
</feature>
<comment type="caution">
    <text evidence="2">The sequence shown here is derived from an EMBL/GenBank/DDBJ whole genome shotgun (WGS) entry which is preliminary data.</text>
</comment>
<gene>
    <name evidence="2" type="ORF">D0466_12135</name>
</gene>
<feature type="transmembrane region" description="Helical" evidence="1">
    <location>
        <begin position="189"/>
        <end position="207"/>
    </location>
</feature>
<proteinExistence type="predicted"/>
<dbReference type="AlphaFoldDB" id="A0A372LC48"/>
<dbReference type="PROSITE" id="PS50283">
    <property type="entry name" value="NA_SOLUT_SYMP_3"/>
    <property type="match status" value="1"/>
</dbReference>
<feature type="transmembrane region" description="Helical" evidence="1">
    <location>
        <begin position="116"/>
        <end position="135"/>
    </location>
</feature>
<dbReference type="GO" id="GO:0016020">
    <property type="term" value="C:membrane"/>
    <property type="evidence" value="ECO:0007669"/>
    <property type="project" value="InterPro"/>
</dbReference>
<organism evidence="2 3">
    <name type="scientific">Peribacillus glennii</name>
    <dbReference type="NCBI Taxonomy" id="2303991"/>
    <lineage>
        <taxon>Bacteria</taxon>
        <taxon>Bacillati</taxon>
        <taxon>Bacillota</taxon>
        <taxon>Bacilli</taxon>
        <taxon>Bacillales</taxon>
        <taxon>Bacillaceae</taxon>
        <taxon>Peribacillus</taxon>
    </lineage>
</organism>
<feature type="transmembrane region" description="Helical" evidence="1">
    <location>
        <begin position="262"/>
        <end position="284"/>
    </location>
</feature>
<feature type="transmembrane region" description="Helical" evidence="1">
    <location>
        <begin position="296"/>
        <end position="317"/>
    </location>
</feature>
<dbReference type="RefSeq" id="WP_117322839.1">
    <property type="nucleotide sequence ID" value="NZ_QVTD01000006.1"/>
</dbReference>
<evidence type="ECO:0000313" key="3">
    <source>
        <dbReference type="Proteomes" id="UP000262939"/>
    </source>
</evidence>
<dbReference type="GO" id="GO:0022857">
    <property type="term" value="F:transmembrane transporter activity"/>
    <property type="evidence" value="ECO:0007669"/>
    <property type="project" value="InterPro"/>
</dbReference>
<feature type="transmembrane region" description="Helical" evidence="1">
    <location>
        <begin position="37"/>
        <end position="55"/>
    </location>
</feature>
<dbReference type="PANTHER" id="PTHR37814:SF1">
    <property type="entry name" value="MEMBRANE PROTEIN"/>
    <property type="match status" value="1"/>
</dbReference>
<evidence type="ECO:0008006" key="4">
    <source>
        <dbReference type="Google" id="ProtNLM"/>
    </source>
</evidence>
<evidence type="ECO:0000256" key="1">
    <source>
        <dbReference type="SAM" id="Phobius"/>
    </source>
</evidence>
<feature type="transmembrane region" description="Helical" evidence="1">
    <location>
        <begin position="7"/>
        <end position="25"/>
    </location>
</feature>
<feature type="transmembrane region" description="Helical" evidence="1">
    <location>
        <begin position="147"/>
        <end position="169"/>
    </location>
</feature>
<sequence>MHSRWSGSFQVAAVYVGTIVGAGFATGKEIFEFFTRYGFYGFIGILIAGYIFIFTGTKIMLLSLRAGAATYEDFNSYLFGTKIAPVVNVIFLFMLLGVTSVMISGAGAVFQEQLGLSKHIGVAATILLTVIVLLLGVKGLFAVNSFVVPLMILFSLMLCFLSIKGGGLIDSFLRVPEGGGTWKSWLSPFAYTAFNLGLAQAVLVPVSKEIGDEQTIKRGGLLGGTFLTVILLSGHFALISLQDASIYEIPTAELMKNGAANLYWIFILVIYGEIFSSVIGNIFGLQRQISSTFRRVPDIIILFAILFITYMISRVGYGRLLGLLYPAFGYISILFLILVWKEKTNKRT</sequence>
<keyword evidence="1" id="KW-1133">Transmembrane helix</keyword>
<keyword evidence="3" id="KW-1185">Reference proteome</keyword>
<dbReference type="Proteomes" id="UP000262939">
    <property type="component" value="Unassembled WGS sequence"/>
</dbReference>
<keyword evidence="1" id="KW-0472">Membrane</keyword>
<protein>
    <recommendedName>
        <fullName evidence="4">Membrane protein YkvI</fullName>
    </recommendedName>
</protein>
<name>A0A372LC48_9BACI</name>
<reference evidence="2 3" key="1">
    <citation type="submission" date="2018-08" db="EMBL/GenBank/DDBJ databases">
        <title>Bacillus chawlae sp. nov., Bacillus glennii sp. nov., and Bacillus saganii sp. nov. Isolated from the Vehicle Assembly Building at Kennedy Space Center where the Viking Spacecraft were Assembled.</title>
        <authorList>
            <person name="Seuylemezian A."/>
            <person name="Vaishampayan P."/>
        </authorList>
    </citation>
    <scope>NUCLEOTIDE SEQUENCE [LARGE SCALE GENOMIC DNA]</scope>
    <source>
        <strain evidence="2 3">V44-8</strain>
    </source>
</reference>
<dbReference type="InterPro" id="IPR038728">
    <property type="entry name" value="YkvI-like"/>
</dbReference>
<dbReference type="InterPro" id="IPR001734">
    <property type="entry name" value="Na/solute_symporter"/>
</dbReference>
<dbReference type="EMBL" id="QVTD01000006">
    <property type="protein sequence ID" value="RFU63474.1"/>
    <property type="molecule type" value="Genomic_DNA"/>
</dbReference>
<dbReference type="OrthoDB" id="4424890at2"/>
<accession>A0A372LC48</accession>
<feature type="transmembrane region" description="Helical" evidence="1">
    <location>
        <begin position="323"/>
        <end position="340"/>
    </location>
</feature>
<evidence type="ECO:0000313" key="2">
    <source>
        <dbReference type="EMBL" id="RFU63474.1"/>
    </source>
</evidence>
<feature type="transmembrane region" description="Helical" evidence="1">
    <location>
        <begin position="86"/>
        <end position="110"/>
    </location>
</feature>